<keyword evidence="1" id="KW-0677">Repeat</keyword>
<evidence type="ECO:0000256" key="1">
    <source>
        <dbReference type="ARBA" id="ARBA00022737"/>
    </source>
</evidence>
<dbReference type="Gene3D" id="1.25.40.20">
    <property type="entry name" value="Ankyrin repeat-containing domain"/>
    <property type="match status" value="3"/>
</dbReference>
<feature type="domain" description="GPI inositol-deacylase winged helix" evidence="6">
    <location>
        <begin position="496"/>
        <end position="575"/>
    </location>
</feature>
<dbReference type="EMBL" id="JAQQWI010000022">
    <property type="protein sequence ID" value="KAK7996176.1"/>
    <property type="molecule type" value="Genomic_DNA"/>
</dbReference>
<dbReference type="InterPro" id="IPR056884">
    <property type="entry name" value="NPHP3-like_N"/>
</dbReference>
<evidence type="ECO:0000313" key="9">
    <source>
        <dbReference type="Proteomes" id="UP001396898"/>
    </source>
</evidence>
<evidence type="ECO:0000313" key="8">
    <source>
        <dbReference type="EMBL" id="KAK7996176.1"/>
    </source>
</evidence>
<keyword evidence="3" id="KW-0175">Coiled coil</keyword>
<gene>
    <name evidence="8" type="ORF">PG991_015643</name>
</gene>
<keyword evidence="9" id="KW-1185">Reference proteome</keyword>
<dbReference type="SMART" id="SM00248">
    <property type="entry name" value="ANK"/>
    <property type="match status" value="9"/>
</dbReference>
<dbReference type="Pfam" id="PF13637">
    <property type="entry name" value="Ank_4"/>
    <property type="match status" value="1"/>
</dbReference>
<dbReference type="Proteomes" id="UP001396898">
    <property type="component" value="Unassembled WGS sequence"/>
</dbReference>
<dbReference type="InterPro" id="IPR036770">
    <property type="entry name" value="Ankyrin_rpt-contain_sf"/>
</dbReference>
<evidence type="ECO:0000259" key="5">
    <source>
        <dbReference type="Pfam" id="PF17111"/>
    </source>
</evidence>
<dbReference type="Pfam" id="PF12796">
    <property type="entry name" value="Ank_2"/>
    <property type="match status" value="1"/>
</dbReference>
<dbReference type="InterPro" id="IPR031348">
    <property type="entry name" value="PigL_N"/>
</dbReference>
<feature type="repeat" description="ANK" evidence="2">
    <location>
        <begin position="701"/>
        <end position="733"/>
    </location>
</feature>
<dbReference type="Pfam" id="PF17111">
    <property type="entry name" value="PigL_N"/>
    <property type="match status" value="1"/>
</dbReference>
<feature type="domain" description="Azaphilone pigments biosynthesis cluster protein L N-terminal" evidence="5">
    <location>
        <begin position="2"/>
        <end position="176"/>
    </location>
</feature>
<evidence type="ECO:0000256" key="2">
    <source>
        <dbReference type="PROSITE-ProRule" id="PRU00023"/>
    </source>
</evidence>
<dbReference type="Gene3D" id="3.40.50.300">
    <property type="entry name" value="P-loop containing nucleotide triphosphate hydrolases"/>
    <property type="match status" value="1"/>
</dbReference>
<feature type="domain" description="Nephrocystin 3-like N-terminal" evidence="7">
    <location>
        <begin position="209"/>
        <end position="381"/>
    </location>
</feature>
<organism evidence="8 9">
    <name type="scientific">Apiospora marii</name>
    <dbReference type="NCBI Taxonomy" id="335849"/>
    <lineage>
        <taxon>Eukaryota</taxon>
        <taxon>Fungi</taxon>
        <taxon>Dikarya</taxon>
        <taxon>Ascomycota</taxon>
        <taxon>Pezizomycotina</taxon>
        <taxon>Sordariomycetes</taxon>
        <taxon>Xylariomycetidae</taxon>
        <taxon>Amphisphaeriales</taxon>
        <taxon>Apiosporaceae</taxon>
        <taxon>Apiospora</taxon>
    </lineage>
</organism>
<proteinExistence type="predicted"/>
<dbReference type="InterPro" id="IPR002110">
    <property type="entry name" value="Ankyrin_rpt"/>
</dbReference>
<feature type="compositionally biased region" description="Acidic residues" evidence="4">
    <location>
        <begin position="1579"/>
        <end position="1615"/>
    </location>
</feature>
<accession>A0ABR1R2F2</accession>
<dbReference type="InterPro" id="IPR054471">
    <property type="entry name" value="GPIID_WHD"/>
</dbReference>
<feature type="coiled-coil region" evidence="3">
    <location>
        <begin position="117"/>
        <end position="180"/>
    </location>
</feature>
<name>A0ABR1R2F2_9PEZI</name>
<evidence type="ECO:0000256" key="3">
    <source>
        <dbReference type="SAM" id="Coils"/>
    </source>
</evidence>
<evidence type="ECO:0008006" key="10">
    <source>
        <dbReference type="Google" id="ProtNLM"/>
    </source>
</evidence>
<dbReference type="PANTHER" id="PTHR10039">
    <property type="entry name" value="AMELOGENIN"/>
    <property type="match status" value="1"/>
</dbReference>
<reference evidence="8 9" key="1">
    <citation type="submission" date="2023-01" db="EMBL/GenBank/DDBJ databases">
        <title>Analysis of 21 Apiospora genomes using comparative genomics revels a genus with tremendous synthesis potential of carbohydrate active enzymes and secondary metabolites.</title>
        <authorList>
            <person name="Sorensen T."/>
        </authorList>
    </citation>
    <scope>NUCLEOTIDE SEQUENCE [LARGE SCALE GENOMIC DNA]</scope>
    <source>
        <strain evidence="8 9">CBS 20057</strain>
    </source>
</reference>
<sequence length="1615" mass="180601">MADPLSIAGSLAGLAQITASTFITVFKYVKDVQSAKDDVDKLAREIRNFYGIVQNLYLLCTGLEQTGSRKPTLEGSQVMLCTATLSRIEKKVDRASKKHHAGGSKGRIQSLKWPFSKNETKELLEELERHKSTINTALAADTIDLLMQSLGIQNQMQNKLDRAQTAIEKLKRIQDDFMRDEKNKAVERFFLPVNPMHGFQSNIRLKQEDTGHWFHQSYELLNWMAIPNSKLWLSGIPGSGKSVMCASLIERVVNVCGNAQKAAAIKGDAAVFFFCDYKVSESQQLVNILQVLALQLARQHKDAFDILEDYFESLVGGDSLPKDPESPKLLELMSLMCKPFSKVFVIVDALDECDKHCAEVVQGLKHLATDTLNMSIAVFSRNEPMIRDELVESYTHLEIAAHTEDLELFVGAELQRRQLAPTEIKEIRSILVLKAQGINTADPPPWHRFRWVVCQLDYLQGLGTGARKRALDGLPPTLNETYDRILRGQISSANKASTRNIARKALHCICSVSSGLSIEGLCLAISIDHSKDDFDRREAVHETEVLRACSSLVRKDSFLNTFELAHFSVKEYLQDIDPNGPLGEFSLSTEAPSAWLASTCVRYLTFKKFRCQTRYTSDGWLIAKRRREYDPFYAFAARSWRMLYKPIECTPLQPSEHLRLLFDPEEKTYLQNWFVEYLIDKYAYRNEEYTFSTIAAYVTRQDVTPLHVAASLGLHSVCSWLIDAGVSVNAKSEVGTPLACALAGPEVFVGGPAKVTTLYNKTASPHDIGLTIKRLMRDEIDLEVPSTEVSFSGRALQLCQWTESCLPLIPFIGTPGALCTDMIPMLEGSELLYDGPVSHDIFQEILDADAKVNKNDSDANANKNDSNLAAVASYVRTKILSLGDWDYYGHLRGSFTPKSIKDEHFKDYVSVAAAQNRVDEMKVLVLDVRFSTLGMKADPLHVAMQAKNFEIINVIMSSDIDFESYMKKKGLKSPLLICRTDHHLPALRLFLDAGFDHLEPTPEDEDGPEAGNTIWHLAAANNALQILKALLVSENRLEALRTLSSAGRTPLTEAIEKNQEDAALLLLDECPKGEAAYFESSQPLLQLAARLGSDTLYQGLLQKGVTAGLDSPDGSTPLHYINWRIELSLLRRLLLAHDVDKRRADGRTAAELFLLHINSKYRLHHWRPGDNHRVEHPVFDALFKKTPVYVEADKNNVPIWEFFCQWIIEPPYRIVQRKENRNIGEQLVVPAIKAMTAGVNNALLEYVAYRHQSAIIPVFVALVKLPDIHFRETWVYEVVRIILDVSGDPASYRNTPVAIRLLKAAVMHGHTKVVRIMMSKGWDVFRREGLSCALEVACECSPAEVSALLVNPGNRHRLNEIATINGLDLVGSIIAGPTHDVPPKFKYLLAQGLDPNKATTGDSKYPFVVAAAIKDRFDIVALLEEYGAGILAQGPDGMDVAKAAAFHGNLDMLRRIHAIASEYPDKYDWNSRLGLVTNSPGHTAGRGKQRHILHFAAEGGHVKVLRFLLCKSLVPPEDEGGINVQNAEGLTPLQEAWRAKRYDALRFLIEQGADLPSDGSYMAAKVAQKRHARRLGSIDEAEPEEEWSEEEESEEEESDEEESDEEEESDDTGSD</sequence>
<keyword evidence="2" id="KW-0040">ANK repeat</keyword>
<dbReference type="SUPFAM" id="SSF48403">
    <property type="entry name" value="Ankyrin repeat"/>
    <property type="match status" value="2"/>
</dbReference>
<dbReference type="Pfam" id="PF24883">
    <property type="entry name" value="NPHP3_N"/>
    <property type="match status" value="1"/>
</dbReference>
<dbReference type="PANTHER" id="PTHR10039:SF16">
    <property type="entry name" value="GPI INOSITOL-DEACYLASE"/>
    <property type="match status" value="1"/>
</dbReference>
<evidence type="ECO:0000256" key="4">
    <source>
        <dbReference type="SAM" id="MobiDB-lite"/>
    </source>
</evidence>
<dbReference type="Pfam" id="PF00023">
    <property type="entry name" value="Ank"/>
    <property type="match status" value="1"/>
</dbReference>
<protein>
    <recommendedName>
        <fullName evidence="10">NACHT domain-containing protein</fullName>
    </recommendedName>
</protein>
<evidence type="ECO:0000259" key="6">
    <source>
        <dbReference type="Pfam" id="PF22939"/>
    </source>
</evidence>
<feature type="repeat" description="ANK" evidence="2">
    <location>
        <begin position="1528"/>
        <end position="1560"/>
    </location>
</feature>
<evidence type="ECO:0000259" key="7">
    <source>
        <dbReference type="Pfam" id="PF24883"/>
    </source>
</evidence>
<dbReference type="PROSITE" id="PS50297">
    <property type="entry name" value="ANK_REP_REGION"/>
    <property type="match status" value="2"/>
</dbReference>
<dbReference type="Pfam" id="PF22939">
    <property type="entry name" value="WHD_GPIID"/>
    <property type="match status" value="1"/>
</dbReference>
<dbReference type="InterPro" id="IPR027417">
    <property type="entry name" value="P-loop_NTPase"/>
</dbReference>
<dbReference type="PROSITE" id="PS50088">
    <property type="entry name" value="ANK_REPEAT"/>
    <property type="match status" value="2"/>
</dbReference>
<comment type="caution">
    <text evidence="8">The sequence shown here is derived from an EMBL/GenBank/DDBJ whole genome shotgun (WGS) entry which is preliminary data.</text>
</comment>
<feature type="region of interest" description="Disordered" evidence="4">
    <location>
        <begin position="1568"/>
        <end position="1615"/>
    </location>
</feature>